<dbReference type="PANTHER" id="PTHR48100:SF1">
    <property type="entry name" value="HISTIDINE PHOSPHATASE FAMILY PROTEIN-RELATED"/>
    <property type="match status" value="1"/>
</dbReference>
<dbReference type="RefSeq" id="WP_046499243.1">
    <property type="nucleotide sequence ID" value="NZ_CGIH01000040.1"/>
</dbReference>
<gene>
    <name evidence="6" type="ORF">2373</name>
</gene>
<dbReference type="InterPro" id="IPR050275">
    <property type="entry name" value="PGM_Phosphatase"/>
</dbReference>
<feature type="active site" description="Proton donor/acceptor" evidence="4">
    <location>
        <position position="82"/>
    </location>
</feature>
<feature type="binding site" evidence="5">
    <location>
        <begin position="7"/>
        <end position="14"/>
    </location>
    <ligand>
        <name>substrate</name>
    </ligand>
</feature>
<sequence length="195" mass="21826">MKVILLRHGQTEWNALQKYQGHTDIPLNPTGREQAEKIAGYLRDNEEVEAIYCSDLSRGRETAAIIAEKLQLTATCDSRWRELCFGDWEGLTFTEVYEKYPREFDDWFNSTRTIKVPGGESFADVLGRALPALDEIAALHTGTVVVISHGGLIKAVLDHLQGSNGMWETSLQPGSMTILERRGGEYVPVKIGFNL</sequence>
<evidence type="ECO:0000313" key="7">
    <source>
        <dbReference type="Proteomes" id="UP000045545"/>
    </source>
</evidence>
<evidence type="ECO:0000256" key="5">
    <source>
        <dbReference type="PIRSR" id="PIRSR613078-2"/>
    </source>
</evidence>
<keyword evidence="2" id="KW-0413">Isomerase</keyword>
<dbReference type="InterPro" id="IPR001345">
    <property type="entry name" value="PG/BPGM_mutase_AS"/>
</dbReference>
<name>A0A0E4GBZ2_9FIRM</name>
<dbReference type="CDD" id="cd07067">
    <property type="entry name" value="HP_PGM_like"/>
    <property type="match status" value="1"/>
</dbReference>
<dbReference type="InterPro" id="IPR017578">
    <property type="entry name" value="Ribazole_CobC"/>
</dbReference>
<dbReference type="AlphaFoldDB" id="A0A0E4GBZ2"/>
<dbReference type="STRING" id="690567.2373"/>
<evidence type="ECO:0000313" key="6">
    <source>
        <dbReference type="EMBL" id="CFX97930.1"/>
    </source>
</evidence>
<dbReference type="PROSITE" id="PS00175">
    <property type="entry name" value="PG_MUTASE"/>
    <property type="match status" value="1"/>
</dbReference>
<reference evidence="6 7" key="1">
    <citation type="submission" date="2015-03" db="EMBL/GenBank/DDBJ databases">
        <authorList>
            <person name="Murphy D."/>
        </authorList>
    </citation>
    <scope>NUCLEOTIDE SEQUENCE [LARGE SCALE GENOMIC DNA]</scope>
    <source>
        <strain evidence="6 7">OL-4</strain>
    </source>
</reference>
<proteinExistence type="predicted"/>
<dbReference type="InterPro" id="IPR013078">
    <property type="entry name" value="His_Pase_superF_clade-1"/>
</dbReference>
<dbReference type="OrthoDB" id="9781415at2"/>
<keyword evidence="1" id="KW-0324">Glycolysis</keyword>
<accession>A0A0E4GBZ2</accession>
<dbReference type="Gene3D" id="3.40.50.1240">
    <property type="entry name" value="Phosphoglycerate mutase-like"/>
    <property type="match status" value="1"/>
</dbReference>
<keyword evidence="7" id="KW-1185">Reference proteome</keyword>
<dbReference type="EC" id="3.1.3.73" evidence="3"/>
<dbReference type="GO" id="GO:0009236">
    <property type="term" value="P:cobalamin biosynthetic process"/>
    <property type="evidence" value="ECO:0007669"/>
    <property type="project" value="UniProtKB-UniRule"/>
</dbReference>
<evidence type="ECO:0000256" key="2">
    <source>
        <dbReference type="ARBA" id="ARBA00023235"/>
    </source>
</evidence>
<dbReference type="Pfam" id="PF00300">
    <property type="entry name" value="His_Phos_1"/>
    <property type="match status" value="1"/>
</dbReference>
<dbReference type="SUPFAM" id="SSF53254">
    <property type="entry name" value="Phosphoglycerate mutase-like"/>
    <property type="match status" value="1"/>
</dbReference>
<evidence type="ECO:0000256" key="1">
    <source>
        <dbReference type="ARBA" id="ARBA00023152"/>
    </source>
</evidence>
<dbReference type="NCBIfam" id="TIGR03162">
    <property type="entry name" value="ribazole_cobC"/>
    <property type="match status" value="1"/>
</dbReference>
<feature type="binding site" evidence="5">
    <location>
        <position position="58"/>
    </location>
    <ligand>
        <name>substrate</name>
    </ligand>
</feature>
<protein>
    <recommendedName>
        <fullName evidence="3">Alpha-ribazole phosphatase</fullName>
        <ecNumber evidence="3">3.1.3.73</ecNumber>
    </recommendedName>
</protein>
<organism evidence="6 7">
    <name type="scientific">Syntrophomonas zehnderi OL-4</name>
    <dbReference type="NCBI Taxonomy" id="690567"/>
    <lineage>
        <taxon>Bacteria</taxon>
        <taxon>Bacillati</taxon>
        <taxon>Bacillota</taxon>
        <taxon>Clostridia</taxon>
        <taxon>Eubacteriales</taxon>
        <taxon>Syntrophomonadaceae</taxon>
        <taxon>Syntrophomonas</taxon>
    </lineage>
</organism>
<dbReference type="Proteomes" id="UP000045545">
    <property type="component" value="Unassembled WGS sequence"/>
</dbReference>
<evidence type="ECO:0000256" key="3">
    <source>
        <dbReference type="NCBIfam" id="TIGR03162"/>
    </source>
</evidence>
<feature type="active site" description="Tele-phosphohistidine intermediate" evidence="4">
    <location>
        <position position="8"/>
    </location>
</feature>
<dbReference type="PANTHER" id="PTHR48100">
    <property type="entry name" value="BROAD-SPECIFICITY PHOSPHATASE YOR283W-RELATED"/>
    <property type="match status" value="1"/>
</dbReference>
<dbReference type="GO" id="GO:0043755">
    <property type="term" value="F:alpha-ribazole phosphatase activity"/>
    <property type="evidence" value="ECO:0007669"/>
    <property type="project" value="UniProtKB-UniRule"/>
</dbReference>
<dbReference type="SMART" id="SM00855">
    <property type="entry name" value="PGAM"/>
    <property type="match status" value="1"/>
</dbReference>
<dbReference type="GO" id="GO:0005737">
    <property type="term" value="C:cytoplasm"/>
    <property type="evidence" value="ECO:0007669"/>
    <property type="project" value="TreeGrafter"/>
</dbReference>
<evidence type="ECO:0000256" key="4">
    <source>
        <dbReference type="PIRSR" id="PIRSR613078-1"/>
    </source>
</evidence>
<dbReference type="EMBL" id="CGIH01000040">
    <property type="protein sequence ID" value="CFX97930.1"/>
    <property type="molecule type" value="Genomic_DNA"/>
</dbReference>
<dbReference type="InterPro" id="IPR029033">
    <property type="entry name" value="His_PPase_superfam"/>
</dbReference>